<dbReference type="EMBL" id="MSDF01000001">
    <property type="protein sequence ID" value="OPB01046.1"/>
    <property type="molecule type" value="Genomic_DNA"/>
</dbReference>
<name>A0A1T2Z9M7_PSEFL</name>
<dbReference type="AlphaFoldDB" id="A0A1T2Z9M7"/>
<organism evidence="1 2">
    <name type="scientific">Pseudomonas fluorescens</name>
    <dbReference type="NCBI Taxonomy" id="294"/>
    <lineage>
        <taxon>Bacteria</taxon>
        <taxon>Pseudomonadati</taxon>
        <taxon>Pseudomonadota</taxon>
        <taxon>Gammaproteobacteria</taxon>
        <taxon>Pseudomonadales</taxon>
        <taxon>Pseudomonadaceae</taxon>
        <taxon>Pseudomonas</taxon>
    </lineage>
</organism>
<evidence type="ECO:0000313" key="2">
    <source>
        <dbReference type="Proteomes" id="UP000190965"/>
    </source>
</evidence>
<gene>
    <name evidence="1" type="ORF">BFW87_01220</name>
</gene>
<evidence type="ECO:0000313" key="1">
    <source>
        <dbReference type="EMBL" id="OPB01046.1"/>
    </source>
</evidence>
<sequence>MKSRNLYTIHDLIVRDYTVTALPSGKFLHQFKPSTTETLYQFETNSSAIELVDGDRYNIGYIQDADGRRIIEPSSLGKADTVNKYLSYSAAKQFSLDKLAENQGKNDERVKHKASDGYYWGRKYAWRRYGLVIAKDAFFNYLEEIAHPFVACKTISDDIGIYSNQDSIAYKNEGLEEAMDQLIESAVRVGRFFKSPRYTKKFQIRPINAITDKK</sequence>
<dbReference type="OrthoDB" id="6294887at2"/>
<reference evidence="1 2" key="1">
    <citation type="submission" date="2016-12" db="EMBL/GenBank/DDBJ databases">
        <title>Draft genome sequences of seven strains of Pseudomonas fluorescens that produce 4-formylaminooxyvinylglycine.</title>
        <authorList>
            <person name="Okrent R.A."/>
            <person name="Manning V.A."/>
            <person name="Trippe K.M."/>
        </authorList>
    </citation>
    <scope>NUCLEOTIDE SEQUENCE [LARGE SCALE GENOMIC DNA]</scope>
    <source>
        <strain evidence="1 2">P5A</strain>
    </source>
</reference>
<dbReference type="RefSeq" id="WP_078738170.1">
    <property type="nucleotide sequence ID" value="NZ_MSDF01000001.1"/>
</dbReference>
<protein>
    <submittedName>
        <fullName evidence="1">Uncharacterized protein</fullName>
    </submittedName>
</protein>
<accession>A0A1T2Z9M7</accession>
<comment type="caution">
    <text evidence="1">The sequence shown here is derived from an EMBL/GenBank/DDBJ whole genome shotgun (WGS) entry which is preliminary data.</text>
</comment>
<proteinExistence type="predicted"/>
<dbReference type="Proteomes" id="UP000190965">
    <property type="component" value="Unassembled WGS sequence"/>
</dbReference>